<feature type="domain" description="RRM" evidence="3">
    <location>
        <begin position="123"/>
        <end position="201"/>
    </location>
</feature>
<dbReference type="GO" id="GO:0009535">
    <property type="term" value="C:chloroplast thylakoid membrane"/>
    <property type="evidence" value="ECO:0007669"/>
    <property type="project" value="TreeGrafter"/>
</dbReference>
<gene>
    <name evidence="4" type="ORF">K2173_021244</name>
</gene>
<dbReference type="PANTHER" id="PTHR48025:SF3">
    <property type="entry name" value="31 KDA RIBONUCLEOPROTEIN, CHLOROPLASTIC-RELATED"/>
    <property type="match status" value="1"/>
</dbReference>
<dbReference type="InterPro" id="IPR050502">
    <property type="entry name" value="Euk_RNA-bind_prot"/>
</dbReference>
<sequence length="282" mass="31515">MSYTIAATSRFKQLSTAETCSISSSSSARETIFLTLSKCPSLYLTCKPVKLSLSDSFTPWVSQNTSKFSPFGILPLMAMTPDLSQTEKETIEEEITFAESGGEKEVLFEDGSEECYEEPPQEVRIYVGNLPYEVDCEGLAQLFNQAGVVKTAQVLFSRKKNRSRGYGFVTMSNVEEAQRAVGMFNRYVFHGRCLFVNRAAPTELRPGKAQFHELGYRIYAGNLPWEVDDARLRQIFSEYGNVVSARVVCDQETGYSRGFGFVTMSTERELKNATAALDGQVM</sequence>
<dbReference type="InterPro" id="IPR000504">
    <property type="entry name" value="RRM_dom"/>
</dbReference>
<evidence type="ECO:0000313" key="4">
    <source>
        <dbReference type="EMBL" id="KAJ8768304.1"/>
    </source>
</evidence>
<organism evidence="4 5">
    <name type="scientific">Erythroxylum novogranatense</name>
    <dbReference type="NCBI Taxonomy" id="1862640"/>
    <lineage>
        <taxon>Eukaryota</taxon>
        <taxon>Viridiplantae</taxon>
        <taxon>Streptophyta</taxon>
        <taxon>Embryophyta</taxon>
        <taxon>Tracheophyta</taxon>
        <taxon>Spermatophyta</taxon>
        <taxon>Magnoliopsida</taxon>
        <taxon>eudicotyledons</taxon>
        <taxon>Gunneridae</taxon>
        <taxon>Pentapetalae</taxon>
        <taxon>rosids</taxon>
        <taxon>fabids</taxon>
        <taxon>Malpighiales</taxon>
        <taxon>Erythroxylaceae</taxon>
        <taxon>Erythroxylum</taxon>
    </lineage>
</organism>
<dbReference type="PANTHER" id="PTHR48025">
    <property type="entry name" value="OS02G0815200 PROTEIN"/>
    <property type="match status" value="1"/>
</dbReference>
<reference evidence="4 5" key="1">
    <citation type="submission" date="2021-09" db="EMBL/GenBank/DDBJ databases">
        <title>Genomic insights and catalytic innovation underlie evolution of tropane alkaloids biosynthesis.</title>
        <authorList>
            <person name="Wang Y.-J."/>
            <person name="Tian T."/>
            <person name="Huang J.-P."/>
            <person name="Huang S.-X."/>
        </authorList>
    </citation>
    <scope>NUCLEOTIDE SEQUENCE [LARGE SCALE GENOMIC DNA]</scope>
    <source>
        <strain evidence="4">KIB-2018</strain>
        <tissue evidence="4">Leaf</tissue>
    </source>
</reference>
<evidence type="ECO:0000256" key="1">
    <source>
        <dbReference type="ARBA" id="ARBA00022884"/>
    </source>
</evidence>
<dbReference type="AlphaFoldDB" id="A0AAV8TQD3"/>
<dbReference type="SMART" id="SM00360">
    <property type="entry name" value="RRM"/>
    <property type="match status" value="2"/>
</dbReference>
<proteinExistence type="predicted"/>
<dbReference type="Proteomes" id="UP001159364">
    <property type="component" value="Linkage Group LG04"/>
</dbReference>
<keyword evidence="1 2" id="KW-0694">RNA-binding</keyword>
<dbReference type="GO" id="GO:1901259">
    <property type="term" value="P:chloroplast rRNA processing"/>
    <property type="evidence" value="ECO:0007669"/>
    <property type="project" value="TreeGrafter"/>
</dbReference>
<protein>
    <recommendedName>
        <fullName evidence="3">RRM domain-containing protein</fullName>
    </recommendedName>
</protein>
<dbReference type="InterPro" id="IPR035979">
    <property type="entry name" value="RBD_domain_sf"/>
</dbReference>
<dbReference type="EMBL" id="JAIWQS010000004">
    <property type="protein sequence ID" value="KAJ8768304.1"/>
    <property type="molecule type" value="Genomic_DNA"/>
</dbReference>
<keyword evidence="5" id="KW-1185">Reference proteome</keyword>
<dbReference type="Gene3D" id="3.30.70.330">
    <property type="match status" value="2"/>
</dbReference>
<accession>A0AAV8TQD3</accession>
<evidence type="ECO:0000256" key="2">
    <source>
        <dbReference type="PROSITE-ProRule" id="PRU00176"/>
    </source>
</evidence>
<dbReference type="InterPro" id="IPR012677">
    <property type="entry name" value="Nucleotide-bd_a/b_plait_sf"/>
</dbReference>
<evidence type="ECO:0000313" key="5">
    <source>
        <dbReference type="Proteomes" id="UP001159364"/>
    </source>
</evidence>
<feature type="domain" description="RRM" evidence="3">
    <location>
        <begin position="216"/>
        <end position="282"/>
    </location>
</feature>
<dbReference type="Pfam" id="PF00076">
    <property type="entry name" value="RRM_1"/>
    <property type="match status" value="2"/>
</dbReference>
<dbReference type="GO" id="GO:0003729">
    <property type="term" value="F:mRNA binding"/>
    <property type="evidence" value="ECO:0007669"/>
    <property type="project" value="TreeGrafter"/>
</dbReference>
<name>A0AAV8TQD3_9ROSI</name>
<dbReference type="PROSITE" id="PS50102">
    <property type="entry name" value="RRM"/>
    <property type="match status" value="2"/>
</dbReference>
<dbReference type="SUPFAM" id="SSF54928">
    <property type="entry name" value="RNA-binding domain, RBD"/>
    <property type="match status" value="1"/>
</dbReference>
<comment type="caution">
    <text evidence="4">The sequence shown here is derived from an EMBL/GenBank/DDBJ whole genome shotgun (WGS) entry which is preliminary data.</text>
</comment>
<evidence type="ECO:0000259" key="3">
    <source>
        <dbReference type="PROSITE" id="PS50102"/>
    </source>
</evidence>